<dbReference type="GO" id="GO:0000156">
    <property type="term" value="F:phosphorelay response regulator activity"/>
    <property type="evidence" value="ECO:0007669"/>
    <property type="project" value="InterPro"/>
</dbReference>
<comment type="caution">
    <text evidence="3">The sequence shown here is derived from an EMBL/GenBank/DDBJ whole genome shotgun (WGS) entry which is preliminary data.</text>
</comment>
<dbReference type="PROSITE" id="PS50930">
    <property type="entry name" value="HTH_LYTTR"/>
    <property type="match status" value="1"/>
</dbReference>
<evidence type="ECO:0000313" key="3">
    <source>
        <dbReference type="EMBL" id="PKQ67181.1"/>
    </source>
</evidence>
<dbReference type="PANTHER" id="PTHR37299">
    <property type="entry name" value="TRANSCRIPTIONAL REGULATOR-RELATED"/>
    <property type="match status" value="1"/>
</dbReference>
<feature type="transmembrane region" description="Helical" evidence="1">
    <location>
        <begin position="120"/>
        <end position="142"/>
    </location>
</feature>
<evidence type="ECO:0000256" key="1">
    <source>
        <dbReference type="SAM" id="Phobius"/>
    </source>
</evidence>
<reference evidence="3 4" key="1">
    <citation type="journal article" date="2017" name="Front. Microbiol.">
        <title>Labilibaculum manganireducens gen. nov., sp. nov. and Labilibaculum filiforme sp. nov., Novel Bacteroidetes Isolated from Subsurface Sediments of the Baltic Sea.</title>
        <authorList>
            <person name="Vandieken V."/>
            <person name="Marshall I.P."/>
            <person name="Niemann H."/>
            <person name="Engelen B."/>
            <person name="Cypionka H."/>
        </authorList>
    </citation>
    <scope>NUCLEOTIDE SEQUENCE [LARGE SCALE GENOMIC DNA]</scope>
    <source>
        <strain evidence="3 4">59.10-2M</strain>
    </source>
</reference>
<dbReference type="AlphaFoldDB" id="A0A2N3IA33"/>
<protein>
    <recommendedName>
        <fullName evidence="2">HTH LytTR-type domain-containing protein</fullName>
    </recommendedName>
</protein>
<dbReference type="GO" id="GO:0003677">
    <property type="term" value="F:DNA binding"/>
    <property type="evidence" value="ECO:0007669"/>
    <property type="project" value="InterPro"/>
</dbReference>
<feature type="transmembrane region" description="Helical" evidence="1">
    <location>
        <begin position="20"/>
        <end position="38"/>
    </location>
</feature>
<dbReference type="Pfam" id="PF04397">
    <property type="entry name" value="LytTR"/>
    <property type="match status" value="1"/>
</dbReference>
<feature type="transmembrane region" description="Helical" evidence="1">
    <location>
        <begin position="91"/>
        <end position="114"/>
    </location>
</feature>
<organism evidence="3 4">
    <name type="scientific">Labilibaculum manganireducens</name>
    <dbReference type="NCBI Taxonomy" id="1940525"/>
    <lineage>
        <taxon>Bacteria</taxon>
        <taxon>Pseudomonadati</taxon>
        <taxon>Bacteroidota</taxon>
        <taxon>Bacteroidia</taxon>
        <taxon>Marinilabiliales</taxon>
        <taxon>Marinifilaceae</taxon>
        <taxon>Labilibaculum</taxon>
    </lineage>
</organism>
<dbReference type="EMBL" id="MVDE01000010">
    <property type="protein sequence ID" value="PKQ67181.1"/>
    <property type="molecule type" value="Genomic_DNA"/>
</dbReference>
<name>A0A2N3IA33_9BACT</name>
<dbReference type="PANTHER" id="PTHR37299:SF1">
    <property type="entry name" value="STAGE 0 SPORULATION PROTEIN A HOMOLOG"/>
    <property type="match status" value="1"/>
</dbReference>
<feature type="transmembrane region" description="Helical" evidence="1">
    <location>
        <begin position="50"/>
        <end position="71"/>
    </location>
</feature>
<evidence type="ECO:0000313" key="4">
    <source>
        <dbReference type="Proteomes" id="UP000233618"/>
    </source>
</evidence>
<evidence type="ECO:0000259" key="2">
    <source>
        <dbReference type="PROSITE" id="PS50930"/>
    </source>
</evidence>
<proteinExistence type="predicted"/>
<dbReference type="InterPro" id="IPR007492">
    <property type="entry name" value="LytTR_DNA-bd_dom"/>
</dbReference>
<dbReference type="Gene3D" id="2.40.50.1020">
    <property type="entry name" value="LytTr DNA-binding domain"/>
    <property type="match status" value="1"/>
</dbReference>
<keyword evidence="4" id="KW-1185">Reference proteome</keyword>
<feature type="domain" description="HTH LytTR-type" evidence="2">
    <location>
        <begin position="175"/>
        <end position="281"/>
    </location>
</feature>
<sequence>MNLSQIKIINRKYPFSVLNLKHLFFIGIAVSAILYIFQPFGFYSYENNKMIASLGFGTITFLCLLFMNTFVKKQLHQLFNKKWTVLKEIGYILFLLILISLSNLYYLSLIINGFQVNAWSFLYTLLLTSAIGIFPITGMVLIRYNRALKNNLSQIIQEGRSGETMEHNSPITFENANKTESDFTIEINNFLFLEAIKNHVHIYYLVDGLVKTTSIRNTLTNLVDQVQNDAVFQCHRSFLINLNQIKTAKGNSNGYKILLKNYEQTIPVSRKYVPEFQKIIY</sequence>
<keyword evidence="1" id="KW-0812">Transmembrane</keyword>
<dbReference type="Proteomes" id="UP000233618">
    <property type="component" value="Unassembled WGS sequence"/>
</dbReference>
<dbReference type="SMART" id="SM00850">
    <property type="entry name" value="LytTR"/>
    <property type="match status" value="1"/>
</dbReference>
<keyword evidence="1" id="KW-0472">Membrane</keyword>
<keyword evidence="1" id="KW-1133">Transmembrane helix</keyword>
<gene>
    <name evidence="3" type="ORF">BZG01_08790</name>
</gene>
<dbReference type="InterPro" id="IPR046947">
    <property type="entry name" value="LytR-like"/>
</dbReference>
<accession>A0A2N3IA33</accession>